<dbReference type="InterPro" id="IPR052528">
    <property type="entry name" value="Sugar_transport-like"/>
</dbReference>
<dbReference type="eggNOG" id="COG0477">
    <property type="taxonomic scope" value="Bacteria"/>
</dbReference>
<dbReference type="PATRIC" id="fig|1308866.3.peg.2108"/>
<dbReference type="STRING" id="1308866.J416_10396"/>
<organism evidence="3 4">
    <name type="scientific">Gracilibacillus halophilus YIM-C55.5</name>
    <dbReference type="NCBI Taxonomy" id="1308866"/>
    <lineage>
        <taxon>Bacteria</taxon>
        <taxon>Bacillati</taxon>
        <taxon>Bacillota</taxon>
        <taxon>Bacilli</taxon>
        <taxon>Bacillales</taxon>
        <taxon>Bacillaceae</taxon>
        <taxon>Gracilibacillus</taxon>
    </lineage>
</organism>
<dbReference type="RefSeq" id="WP_003469924.1">
    <property type="nucleotide sequence ID" value="NZ_APML01000041.1"/>
</dbReference>
<protein>
    <recommendedName>
        <fullName evidence="5">MFS transporter</fullName>
    </recommendedName>
</protein>
<dbReference type="SUPFAM" id="SSF103473">
    <property type="entry name" value="MFS general substrate transporter"/>
    <property type="match status" value="1"/>
</dbReference>
<feature type="transmembrane region" description="Helical" evidence="2">
    <location>
        <begin position="138"/>
        <end position="161"/>
    </location>
</feature>
<dbReference type="InterPro" id="IPR011701">
    <property type="entry name" value="MFS"/>
</dbReference>
<feature type="transmembrane region" description="Helical" evidence="2">
    <location>
        <begin position="78"/>
        <end position="97"/>
    </location>
</feature>
<feature type="transmembrane region" description="Helical" evidence="2">
    <location>
        <begin position="251"/>
        <end position="269"/>
    </location>
</feature>
<keyword evidence="4" id="KW-1185">Reference proteome</keyword>
<feature type="transmembrane region" description="Helical" evidence="2">
    <location>
        <begin position="12"/>
        <end position="39"/>
    </location>
</feature>
<evidence type="ECO:0000256" key="2">
    <source>
        <dbReference type="SAM" id="Phobius"/>
    </source>
</evidence>
<gene>
    <name evidence="3" type="ORF">J416_10396</name>
</gene>
<dbReference type="InterPro" id="IPR036259">
    <property type="entry name" value="MFS_trans_sf"/>
</dbReference>
<keyword evidence="2" id="KW-0812">Transmembrane</keyword>
<dbReference type="GO" id="GO:0022857">
    <property type="term" value="F:transmembrane transporter activity"/>
    <property type="evidence" value="ECO:0007669"/>
    <property type="project" value="InterPro"/>
</dbReference>
<dbReference type="PANTHER" id="PTHR23526:SF2">
    <property type="entry name" value="MAJOR FACILITATOR SUPERFAMILY (MFS) PROFILE DOMAIN-CONTAINING PROTEIN"/>
    <property type="match status" value="1"/>
</dbReference>
<reference evidence="3 4" key="1">
    <citation type="submission" date="2013-03" db="EMBL/GenBank/DDBJ databases">
        <title>Draft genome sequence of Gracibacillus halophilus YIM-C55.5, a moderately halophilic and thermophilic organism from the Xiaochaidamu salt lake.</title>
        <authorList>
            <person name="Sugumar T."/>
            <person name="Polireddy D.R."/>
            <person name="Antony A."/>
            <person name="Madhava Y.R."/>
            <person name="Sivakumar N."/>
        </authorList>
    </citation>
    <scope>NUCLEOTIDE SEQUENCE [LARGE SCALE GENOMIC DNA]</scope>
    <source>
        <strain evidence="3 4">YIM-C55.5</strain>
    </source>
</reference>
<evidence type="ECO:0000313" key="4">
    <source>
        <dbReference type="Proteomes" id="UP000012283"/>
    </source>
</evidence>
<dbReference type="Proteomes" id="UP000012283">
    <property type="component" value="Unassembled WGS sequence"/>
</dbReference>
<comment type="subcellular location">
    <subcellularLocation>
        <location evidence="1">Cell membrane</location>
        <topology evidence="1">Multi-pass membrane protein</topology>
    </subcellularLocation>
</comment>
<feature type="transmembrane region" description="Helical" evidence="2">
    <location>
        <begin position="375"/>
        <end position="393"/>
    </location>
</feature>
<feature type="transmembrane region" description="Helical" evidence="2">
    <location>
        <begin position="45"/>
        <end position="66"/>
    </location>
</feature>
<evidence type="ECO:0000313" key="3">
    <source>
        <dbReference type="EMBL" id="ENH96499.1"/>
    </source>
</evidence>
<feature type="transmembrane region" description="Helical" evidence="2">
    <location>
        <begin position="103"/>
        <end position="126"/>
    </location>
</feature>
<dbReference type="Pfam" id="PF07690">
    <property type="entry name" value="MFS_1"/>
    <property type="match status" value="1"/>
</dbReference>
<keyword evidence="2" id="KW-0472">Membrane</keyword>
<dbReference type="GO" id="GO:0005886">
    <property type="term" value="C:plasma membrane"/>
    <property type="evidence" value="ECO:0007669"/>
    <property type="project" value="UniProtKB-SubCell"/>
</dbReference>
<accession>N4WB72</accession>
<dbReference type="Gene3D" id="1.20.1250.20">
    <property type="entry name" value="MFS general substrate transporter like domains"/>
    <property type="match status" value="1"/>
</dbReference>
<dbReference type="AlphaFoldDB" id="N4WB72"/>
<comment type="caution">
    <text evidence="3">The sequence shown here is derived from an EMBL/GenBank/DDBJ whole genome shotgun (WGS) entry which is preliminary data.</text>
</comment>
<dbReference type="OrthoDB" id="2767994at2"/>
<proteinExistence type="predicted"/>
<feature type="transmembrane region" description="Helical" evidence="2">
    <location>
        <begin position="281"/>
        <end position="314"/>
    </location>
</feature>
<dbReference type="EMBL" id="APML01000041">
    <property type="protein sequence ID" value="ENH96499.1"/>
    <property type="molecule type" value="Genomic_DNA"/>
</dbReference>
<keyword evidence="2" id="KW-1133">Transmembrane helix</keyword>
<evidence type="ECO:0000256" key="1">
    <source>
        <dbReference type="ARBA" id="ARBA00004651"/>
    </source>
</evidence>
<evidence type="ECO:0008006" key="5">
    <source>
        <dbReference type="Google" id="ProtNLM"/>
    </source>
</evidence>
<feature type="transmembrane region" description="Helical" evidence="2">
    <location>
        <begin position="220"/>
        <end position="245"/>
    </location>
</feature>
<feature type="transmembrane region" description="Helical" evidence="2">
    <location>
        <begin position="167"/>
        <end position="189"/>
    </location>
</feature>
<name>N4WB72_9BACI</name>
<dbReference type="PANTHER" id="PTHR23526">
    <property type="entry name" value="INTEGRAL MEMBRANE TRANSPORT PROTEIN-RELATED"/>
    <property type="match status" value="1"/>
</dbReference>
<sequence>MRIKKEKHLSSYAIQLLVNHAIFQFGGSLSIIFINLYLWRLTNDLWINAIYNLVAILTQALTTFMIGKVAKKKGRTSIYRYGIFMTALFYLFIVTVQEDIVTYFYLFALLRGVAQGLYWVAYFTMVHEVSSDKNRHRYLGWNQIVMGSANLVAPAIAGFIIQQSQALTGYIIVFSIAFTMFFIATLGSFRIKSEQMRHRNYYMRYLPLILKRTPAFKKALFGWMIVGFPQGILMFLPAILIYQMFDDEGAVGFLNAGFLAISILSSYVISRFANVDATYKYLWIAAVGFLTASLFVTWDIAMWSVILFMVVLHLFKPLQANAYAAYYFQWINRVPLQTEFRTEAVVLRETIINSGRGLGILFYIFFSNQMDTQTVAYVLLIVMGIQLLLPMLVEKGGSVHEFESMGTG</sequence>